<evidence type="ECO:0008006" key="4">
    <source>
        <dbReference type="Google" id="ProtNLM"/>
    </source>
</evidence>
<dbReference type="InterPro" id="IPR011990">
    <property type="entry name" value="TPR-like_helical_dom_sf"/>
</dbReference>
<dbReference type="EMBL" id="JADOXO010000001">
    <property type="protein sequence ID" value="KAF9822027.1"/>
    <property type="molecule type" value="Genomic_DNA"/>
</dbReference>
<dbReference type="SUPFAM" id="SSF48452">
    <property type="entry name" value="TPR-like"/>
    <property type="match status" value="1"/>
</dbReference>
<name>A0A8H7PC55_9APHY</name>
<sequence length="294" mass="31851">MSTSTLPETSTDVLNEPSSSVIDDTYHTSQTEAEDAGIEDEAWIKVRRTSNPVRSCIYAGRIPRVVQNCLADADELKQEGNEHFRAKRWEEALASYRAGLGRLPKRKAASSGGPPDSDEDAEGASEGPAPAQGDVAPEAAAEQPPSELELECARARAVMNANIGACYVKLGEHKEVVAACTQALVDDPTYVKALQRRAASNEQLNTWSSLSSAQEDYNKLLEILPSSSPQVPEIRRSLASLKPRVEAAQKEETAEMVDKLKGLGNNILGRFGLSTDNFQFVPNGQGGYSMNFVR</sequence>
<evidence type="ECO:0000313" key="3">
    <source>
        <dbReference type="Proteomes" id="UP000639403"/>
    </source>
</evidence>
<organism evidence="2 3">
    <name type="scientific">Rhodonia placenta</name>
    <dbReference type="NCBI Taxonomy" id="104341"/>
    <lineage>
        <taxon>Eukaryota</taxon>
        <taxon>Fungi</taxon>
        <taxon>Dikarya</taxon>
        <taxon>Basidiomycota</taxon>
        <taxon>Agaricomycotina</taxon>
        <taxon>Agaricomycetes</taxon>
        <taxon>Polyporales</taxon>
        <taxon>Adustoporiaceae</taxon>
        <taxon>Rhodonia</taxon>
    </lineage>
</organism>
<dbReference type="SMART" id="SM00028">
    <property type="entry name" value="TPR"/>
    <property type="match status" value="3"/>
</dbReference>
<dbReference type="Gene3D" id="1.25.40.10">
    <property type="entry name" value="Tetratricopeptide repeat domain"/>
    <property type="match status" value="1"/>
</dbReference>
<dbReference type="Proteomes" id="UP000639403">
    <property type="component" value="Unassembled WGS sequence"/>
</dbReference>
<dbReference type="AlphaFoldDB" id="A0A8H7PC55"/>
<feature type="compositionally biased region" description="Low complexity" evidence="1">
    <location>
        <begin position="136"/>
        <end position="147"/>
    </location>
</feature>
<dbReference type="PANTHER" id="PTHR46014">
    <property type="entry name" value="TETRATRICOPEPTIDE REPEAT PROTEIN 1"/>
    <property type="match status" value="1"/>
</dbReference>
<feature type="compositionally biased region" description="Polar residues" evidence="1">
    <location>
        <begin position="1"/>
        <end position="31"/>
    </location>
</feature>
<accession>A0A8H7PC55</accession>
<gene>
    <name evidence="2" type="ORF">IEO21_00021</name>
</gene>
<reference evidence="2" key="1">
    <citation type="submission" date="2020-11" db="EMBL/GenBank/DDBJ databases">
        <authorList>
            <person name="Koelle M."/>
            <person name="Horta M.A.C."/>
            <person name="Nowrousian M."/>
            <person name="Ohm R.A."/>
            <person name="Benz P."/>
            <person name="Pilgard A."/>
        </authorList>
    </citation>
    <scope>NUCLEOTIDE SEQUENCE</scope>
    <source>
        <strain evidence="2">FPRL280</strain>
    </source>
</reference>
<feature type="region of interest" description="Disordered" evidence="1">
    <location>
        <begin position="104"/>
        <end position="147"/>
    </location>
</feature>
<dbReference type="InterPro" id="IPR052769">
    <property type="entry name" value="TPR_domain_protein"/>
</dbReference>
<feature type="region of interest" description="Disordered" evidence="1">
    <location>
        <begin position="1"/>
        <end position="37"/>
    </location>
</feature>
<evidence type="ECO:0000313" key="2">
    <source>
        <dbReference type="EMBL" id="KAF9822027.1"/>
    </source>
</evidence>
<protein>
    <recommendedName>
        <fullName evidence="4">TPR-like protein</fullName>
    </recommendedName>
</protein>
<comment type="caution">
    <text evidence="2">The sequence shown here is derived from an EMBL/GenBank/DDBJ whole genome shotgun (WGS) entry which is preliminary data.</text>
</comment>
<reference evidence="2" key="2">
    <citation type="journal article" name="Front. Microbiol.">
        <title>Degradative Capacity of Two Strains of Rhodonia placenta: From Phenotype to Genotype.</title>
        <authorList>
            <person name="Kolle M."/>
            <person name="Horta M.A.C."/>
            <person name="Nowrousian M."/>
            <person name="Ohm R.A."/>
            <person name="Benz J.P."/>
            <person name="Pilgard A."/>
        </authorList>
    </citation>
    <scope>NUCLEOTIDE SEQUENCE</scope>
    <source>
        <strain evidence="2">FPRL280</strain>
    </source>
</reference>
<dbReference type="PANTHER" id="PTHR46014:SF1">
    <property type="entry name" value="TETRATRICOPEPTIDE REPEAT PROTEIN 1"/>
    <property type="match status" value="1"/>
</dbReference>
<evidence type="ECO:0000256" key="1">
    <source>
        <dbReference type="SAM" id="MobiDB-lite"/>
    </source>
</evidence>
<dbReference type="InterPro" id="IPR019734">
    <property type="entry name" value="TPR_rpt"/>
</dbReference>
<proteinExistence type="predicted"/>